<dbReference type="EMBL" id="NMUL01000005">
    <property type="protein sequence ID" value="OXM70485.1"/>
    <property type="molecule type" value="Genomic_DNA"/>
</dbReference>
<reference evidence="3" key="1">
    <citation type="submission" date="2017-07" db="EMBL/GenBank/DDBJ databases">
        <title>Comparative genome mining reveals phylogenetic distribution patterns of secondary metabolites in Amycolatopsis.</title>
        <authorList>
            <person name="Adamek M."/>
            <person name="Alanjary M."/>
            <person name="Sales-Ortells H."/>
            <person name="Goodfellow M."/>
            <person name="Bull A.T."/>
            <person name="Kalinowski J."/>
            <person name="Ziemert N."/>
        </authorList>
    </citation>
    <scope>NUCLEOTIDE SEQUENCE [LARGE SCALE GENOMIC DNA]</scope>
    <source>
        <strain evidence="3">H5</strain>
    </source>
</reference>
<evidence type="ECO:0008006" key="4">
    <source>
        <dbReference type="Google" id="ProtNLM"/>
    </source>
</evidence>
<sequence length="176" mass="17785">MGRSRRFGAFLVAVLAAAGSVLASAGPAHAATAVQTCAGTWAVTYDPPITNTPRLVSGVLTGTFPVCTDPQAFNATYTQVFTDVVSCTTLLNAGSTSRTYVWGNPLAAPTTFTYNFTTTVVAGQVVVTNTGVITAGRYTPGSAVQVATLVTPDALACAGSGIGSLTGPTTLTIYAP</sequence>
<feature type="signal peptide" evidence="1">
    <location>
        <begin position="1"/>
        <end position="30"/>
    </location>
</feature>
<dbReference type="RefSeq" id="WP_093946252.1">
    <property type="nucleotide sequence ID" value="NZ_NMUL01000005.1"/>
</dbReference>
<organism evidence="2 3">
    <name type="scientific">Amycolatopsis vastitatis</name>
    <dbReference type="NCBI Taxonomy" id="1905142"/>
    <lineage>
        <taxon>Bacteria</taxon>
        <taxon>Bacillati</taxon>
        <taxon>Actinomycetota</taxon>
        <taxon>Actinomycetes</taxon>
        <taxon>Pseudonocardiales</taxon>
        <taxon>Pseudonocardiaceae</taxon>
        <taxon>Amycolatopsis</taxon>
    </lineage>
</organism>
<feature type="chain" id="PRO_5013211944" description="Ig-like domain-containing protein" evidence="1">
    <location>
        <begin position="31"/>
        <end position="176"/>
    </location>
</feature>
<evidence type="ECO:0000256" key="1">
    <source>
        <dbReference type="SAM" id="SignalP"/>
    </source>
</evidence>
<keyword evidence="1" id="KW-0732">Signal</keyword>
<evidence type="ECO:0000313" key="3">
    <source>
        <dbReference type="Proteomes" id="UP000215199"/>
    </source>
</evidence>
<evidence type="ECO:0000313" key="2">
    <source>
        <dbReference type="EMBL" id="OXM70485.1"/>
    </source>
</evidence>
<accession>A0A229TGV3</accession>
<dbReference type="AlphaFoldDB" id="A0A229TGV3"/>
<gene>
    <name evidence="2" type="ORF">CF165_05285</name>
</gene>
<dbReference type="Proteomes" id="UP000215199">
    <property type="component" value="Unassembled WGS sequence"/>
</dbReference>
<protein>
    <recommendedName>
        <fullName evidence="4">Ig-like domain-containing protein</fullName>
    </recommendedName>
</protein>
<name>A0A229TGV3_9PSEU</name>
<dbReference type="OrthoDB" id="3682715at2"/>
<comment type="caution">
    <text evidence="2">The sequence shown here is derived from an EMBL/GenBank/DDBJ whole genome shotgun (WGS) entry which is preliminary data.</text>
</comment>
<proteinExistence type="predicted"/>
<keyword evidence="3" id="KW-1185">Reference proteome</keyword>